<feature type="transmembrane region" description="Helical" evidence="1">
    <location>
        <begin position="142"/>
        <end position="165"/>
    </location>
</feature>
<dbReference type="AlphaFoldDB" id="A0A9D6V626"/>
<gene>
    <name evidence="2" type="ORF">HY912_18010</name>
</gene>
<evidence type="ECO:0000313" key="3">
    <source>
        <dbReference type="Proteomes" id="UP000807825"/>
    </source>
</evidence>
<dbReference type="Pfam" id="PF07136">
    <property type="entry name" value="DUF1385"/>
    <property type="match status" value="1"/>
</dbReference>
<protein>
    <submittedName>
        <fullName evidence="2">DUF1385 domain-containing protein</fullName>
    </submittedName>
</protein>
<feature type="transmembrane region" description="Helical" evidence="1">
    <location>
        <begin position="208"/>
        <end position="230"/>
    </location>
</feature>
<feature type="transmembrane region" description="Helical" evidence="1">
    <location>
        <begin position="101"/>
        <end position="122"/>
    </location>
</feature>
<reference evidence="2" key="1">
    <citation type="submission" date="2020-07" db="EMBL/GenBank/DDBJ databases">
        <title>Huge and variable diversity of episymbiotic CPR bacteria and DPANN archaea in groundwater ecosystems.</title>
        <authorList>
            <person name="He C.Y."/>
            <person name="Keren R."/>
            <person name="Whittaker M."/>
            <person name="Farag I.F."/>
            <person name="Doudna J."/>
            <person name="Cate J.H.D."/>
            <person name="Banfield J.F."/>
        </authorList>
    </citation>
    <scope>NUCLEOTIDE SEQUENCE</scope>
    <source>
        <strain evidence="2">NC_groundwater_1664_Pr3_B-0.1um_52_9</strain>
    </source>
</reference>
<keyword evidence="1" id="KW-0812">Transmembrane</keyword>
<dbReference type="Proteomes" id="UP000807825">
    <property type="component" value="Unassembled WGS sequence"/>
</dbReference>
<name>A0A9D6V626_9BACT</name>
<dbReference type="PANTHER" id="PTHR42867:SF1">
    <property type="entry name" value="MEMBRANE PROTEIN-RELATED"/>
    <property type="match status" value="1"/>
</dbReference>
<dbReference type="EMBL" id="JACRDE010000470">
    <property type="protein sequence ID" value="MBI5251388.1"/>
    <property type="molecule type" value="Genomic_DNA"/>
</dbReference>
<accession>A0A9D6V626</accession>
<keyword evidence="1" id="KW-1133">Transmembrane helix</keyword>
<organism evidence="2 3">
    <name type="scientific">Desulfomonile tiedjei</name>
    <dbReference type="NCBI Taxonomy" id="2358"/>
    <lineage>
        <taxon>Bacteria</taxon>
        <taxon>Pseudomonadati</taxon>
        <taxon>Thermodesulfobacteriota</taxon>
        <taxon>Desulfomonilia</taxon>
        <taxon>Desulfomonilales</taxon>
        <taxon>Desulfomonilaceae</taxon>
        <taxon>Desulfomonile</taxon>
    </lineage>
</organism>
<comment type="caution">
    <text evidence="2">The sequence shown here is derived from an EMBL/GenBank/DDBJ whole genome shotgun (WGS) entry which is preliminary data.</text>
</comment>
<dbReference type="InterPro" id="IPR010787">
    <property type="entry name" value="DUF1385"/>
</dbReference>
<dbReference type="PANTHER" id="PTHR42867">
    <property type="entry name" value="MEMBRANE PROTEIN-RELATED"/>
    <property type="match status" value="1"/>
</dbReference>
<keyword evidence="1" id="KW-0472">Membrane</keyword>
<feature type="transmembrane region" description="Helical" evidence="1">
    <location>
        <begin position="242"/>
        <end position="264"/>
    </location>
</feature>
<evidence type="ECO:0000256" key="1">
    <source>
        <dbReference type="SAM" id="Phobius"/>
    </source>
</evidence>
<evidence type="ECO:0000313" key="2">
    <source>
        <dbReference type="EMBL" id="MBI5251388.1"/>
    </source>
</evidence>
<proteinExistence type="predicted"/>
<sequence length="322" mass="35913">MLVQSQSDPENEPIKVGGQAVIEGIMMRAPKTFTVVVRRPDGDLSIREDRWYSPMEKWPMLKKPFSRGCIVLYEALFNGIQALTYSAQEAMGEEEEKLSPFALGATIALALGGAILLFVVVPHLATLGVGALLGADIGVRSVWFHVIDGVIKVSVFVGYILLISLMKDIRRVFQYHGAEHKSIHAYEQGEELTVENARKYPTLHRRCGTAFLLLVLVLSIFIFSAVFPFLPKDLLGNKIFTNAFYILVKIALLLPIAGTSYEIIRLGEKYNNPILRGFLLPGLWLQKLTTREPSDDQIEVALIALKKTLEKEEMRAQLESAA</sequence>